<feature type="transmembrane region" description="Helical" evidence="1">
    <location>
        <begin position="193"/>
        <end position="211"/>
    </location>
</feature>
<feature type="transmembrane region" description="Helical" evidence="1">
    <location>
        <begin position="164"/>
        <end position="186"/>
    </location>
</feature>
<dbReference type="Proteomes" id="UP001225356">
    <property type="component" value="Unassembled WGS sequence"/>
</dbReference>
<evidence type="ECO:0000256" key="1">
    <source>
        <dbReference type="SAM" id="Phobius"/>
    </source>
</evidence>
<name>A0ABT9QBB6_9ACTN</name>
<sequence>MEVLWLTWRQHRTQVLVTTALLAVLGVTLLVNGLSAAGFAAQNPPPATDCMSDVSACVTYTRGMMGLMWSVGDILALLPLLAPAMIGAFWGAPLLAGEFERGTHQLTWTQSVTRRRWLIAKIGGLGAAVTLGGLALGATVNAWLTVFDAPAFPVNYLGQSWFRLVGVLPAVWWLSAFVLGVALGALFRRTLPAMGVTLAVCAVVFFGLRVAPPFYATPERAVQTTVAGNSVPDDSMIVDDFWTDGSGTRLTSQNVELALAVPCGTDPGTTEYATCSFRQGYRQTVEFHPESRFWRFQWTEAGILLIPTLALGGIVVRRTLRPRI</sequence>
<feature type="transmembrane region" description="Helical" evidence="1">
    <location>
        <begin position="118"/>
        <end position="144"/>
    </location>
</feature>
<feature type="transmembrane region" description="Helical" evidence="1">
    <location>
        <begin position="74"/>
        <end position="97"/>
    </location>
</feature>
<dbReference type="RefSeq" id="WP_307558586.1">
    <property type="nucleotide sequence ID" value="NZ_JAUSQU010000001.1"/>
</dbReference>
<proteinExistence type="predicted"/>
<protein>
    <submittedName>
        <fullName evidence="2">ABC-type transport system involved in multi-copper enzyme maturation permease subunit</fullName>
    </submittedName>
</protein>
<evidence type="ECO:0000313" key="3">
    <source>
        <dbReference type="Proteomes" id="UP001225356"/>
    </source>
</evidence>
<accession>A0ABT9QBB6</accession>
<evidence type="ECO:0000313" key="2">
    <source>
        <dbReference type="EMBL" id="MDP9844033.1"/>
    </source>
</evidence>
<reference evidence="2 3" key="1">
    <citation type="submission" date="2023-07" db="EMBL/GenBank/DDBJ databases">
        <title>Sequencing the genomes of 1000 actinobacteria strains.</title>
        <authorList>
            <person name="Klenk H.-P."/>
        </authorList>
    </citation>
    <scope>NUCLEOTIDE SEQUENCE [LARGE SCALE GENOMIC DNA]</scope>
    <source>
        <strain evidence="2 3">DSM 46740</strain>
    </source>
</reference>
<dbReference type="EMBL" id="JAUSQU010000001">
    <property type="protein sequence ID" value="MDP9844033.1"/>
    <property type="molecule type" value="Genomic_DNA"/>
</dbReference>
<gene>
    <name evidence="2" type="ORF">J2853_003244</name>
</gene>
<feature type="transmembrane region" description="Helical" evidence="1">
    <location>
        <begin position="296"/>
        <end position="316"/>
    </location>
</feature>
<organism evidence="2 3">
    <name type="scientific">Streptosporangium lutulentum</name>
    <dbReference type="NCBI Taxonomy" id="1461250"/>
    <lineage>
        <taxon>Bacteria</taxon>
        <taxon>Bacillati</taxon>
        <taxon>Actinomycetota</taxon>
        <taxon>Actinomycetes</taxon>
        <taxon>Streptosporangiales</taxon>
        <taxon>Streptosporangiaceae</taxon>
        <taxon>Streptosporangium</taxon>
    </lineage>
</organism>
<keyword evidence="1" id="KW-1133">Transmembrane helix</keyword>
<keyword evidence="1" id="KW-0472">Membrane</keyword>
<comment type="caution">
    <text evidence="2">The sequence shown here is derived from an EMBL/GenBank/DDBJ whole genome shotgun (WGS) entry which is preliminary data.</text>
</comment>
<keyword evidence="3" id="KW-1185">Reference proteome</keyword>
<keyword evidence="1" id="KW-0812">Transmembrane</keyword>